<name>A0A655JQM5_MYCTX</name>
<organism evidence="2 3">
    <name type="scientific">Mycobacterium tuberculosis</name>
    <dbReference type="NCBI Taxonomy" id="1773"/>
    <lineage>
        <taxon>Bacteria</taxon>
        <taxon>Bacillati</taxon>
        <taxon>Actinomycetota</taxon>
        <taxon>Actinomycetes</taxon>
        <taxon>Mycobacteriales</taxon>
        <taxon>Mycobacteriaceae</taxon>
        <taxon>Mycobacterium</taxon>
        <taxon>Mycobacterium tuberculosis complex</taxon>
    </lineage>
</organism>
<dbReference type="Proteomes" id="UP000044938">
    <property type="component" value="Unassembled WGS sequence"/>
</dbReference>
<proteinExistence type="predicted"/>
<accession>A0A655JQM5</accession>
<evidence type="ECO:0000256" key="1">
    <source>
        <dbReference type="SAM" id="MobiDB-lite"/>
    </source>
</evidence>
<sequence>MLDRIRTHVFGTGRRPRGCSVAMRVAQWPRVLAKLGPGLAPVLRGGLGPARLGLRPVHGSRWLFGNLLGDWFRRRLWGSFANLDSPVSRRRLARVRVRAGVVMVVTNDRNLTGQLGDRDGVTIAASPPAPSGRGAGDPLPGQQLGHRDLPVTGALCFGVWSRHGLLPLDRLAAFRSAG</sequence>
<dbReference type="AlphaFoldDB" id="A0A655JQM5"/>
<gene>
    <name evidence="2" type="ORF">ERS007720_04406</name>
</gene>
<evidence type="ECO:0000313" key="3">
    <source>
        <dbReference type="Proteomes" id="UP000044938"/>
    </source>
</evidence>
<protein>
    <submittedName>
        <fullName evidence="2">Uncharacterized protein</fullName>
    </submittedName>
</protein>
<feature type="region of interest" description="Disordered" evidence="1">
    <location>
        <begin position="125"/>
        <end position="144"/>
    </location>
</feature>
<evidence type="ECO:0000313" key="2">
    <source>
        <dbReference type="EMBL" id="COX38296.1"/>
    </source>
</evidence>
<reference evidence="2 3" key="1">
    <citation type="submission" date="2015-03" db="EMBL/GenBank/DDBJ databases">
        <authorList>
            <consortium name="Pathogen Informatics"/>
        </authorList>
    </citation>
    <scope>NUCLEOTIDE SEQUENCE [LARGE SCALE GENOMIC DNA]</scope>
    <source>
        <strain evidence="2 3">M09401471</strain>
    </source>
</reference>
<dbReference type="EMBL" id="CSAJ01000929">
    <property type="protein sequence ID" value="COX38296.1"/>
    <property type="molecule type" value="Genomic_DNA"/>
</dbReference>